<dbReference type="AlphaFoldDB" id="A0A5S6QMZ2"/>
<organism evidence="1 2">
    <name type="scientific">Trichuris muris</name>
    <name type="common">Mouse whipworm</name>
    <dbReference type="NCBI Taxonomy" id="70415"/>
    <lineage>
        <taxon>Eukaryota</taxon>
        <taxon>Metazoa</taxon>
        <taxon>Ecdysozoa</taxon>
        <taxon>Nematoda</taxon>
        <taxon>Enoplea</taxon>
        <taxon>Dorylaimia</taxon>
        <taxon>Trichinellida</taxon>
        <taxon>Trichuridae</taxon>
        <taxon>Trichuris</taxon>
    </lineage>
</organism>
<dbReference type="WBParaSite" id="TMUE_2000008585.1">
    <property type="protein sequence ID" value="TMUE_2000008585.1"/>
    <property type="gene ID" value="WBGene00291304"/>
</dbReference>
<keyword evidence="1" id="KW-1185">Reference proteome</keyword>
<evidence type="ECO:0000313" key="2">
    <source>
        <dbReference type="WBParaSite" id="TMUE_2000008585.1"/>
    </source>
</evidence>
<proteinExistence type="predicted"/>
<accession>A0A5S6QMZ2</accession>
<name>A0A5S6QMZ2_TRIMR</name>
<dbReference type="PANTHER" id="PTHR28592">
    <property type="entry name" value="ARMADILLO REPEAT-CONTAINING PROTEIN 1"/>
    <property type="match status" value="1"/>
</dbReference>
<protein>
    <submittedName>
        <fullName evidence="2">Armadillo repeat-containing protein 1</fullName>
    </submittedName>
</protein>
<evidence type="ECO:0000313" key="1">
    <source>
        <dbReference type="Proteomes" id="UP000046395"/>
    </source>
</evidence>
<dbReference type="PANTHER" id="PTHR28592:SF1">
    <property type="entry name" value="ARMADILLO REPEAT-CONTAINING PROTEIN 1"/>
    <property type="match status" value="1"/>
</dbReference>
<reference evidence="2" key="1">
    <citation type="submission" date="2019-12" db="UniProtKB">
        <authorList>
            <consortium name="WormBaseParasite"/>
        </authorList>
    </citation>
    <scope>IDENTIFICATION</scope>
</reference>
<sequence length="251" mass="27796">MSAEDCDVANVGGDVLPILNSYAEMVGHPAKALALLRDKECISFLLLQLNGEDEMVVGLALRILHTLSVSLGHYKHELAETFGYKNSLESHLLDITPRSTAARRCHVKLVNMYFYEPLDECTREGVTADLTSMKGIVSVTFNMLGSVCNLRVTKELKKTDLVDVLINNGIHGADLGLFKDGKEERIAVGRREVDVPDLPEYLPDNYVPSPERPDIGHHVIATKEQLHVPQTGSSGFRSLWKGVSSFLDTYF</sequence>
<dbReference type="Proteomes" id="UP000046395">
    <property type="component" value="Unassembled WGS sequence"/>
</dbReference>